<keyword evidence="11" id="KW-1185">Reference proteome</keyword>
<dbReference type="GO" id="GO:0019158">
    <property type="term" value="F:mannokinase activity"/>
    <property type="evidence" value="ECO:0007669"/>
    <property type="project" value="TreeGrafter"/>
</dbReference>
<name>A0A9W7DF35_AMBMO</name>
<gene>
    <name evidence="10" type="ORF">Amon01_000276500</name>
</gene>
<dbReference type="GO" id="GO:0004340">
    <property type="term" value="F:glucokinase activity"/>
    <property type="evidence" value="ECO:0007669"/>
    <property type="project" value="TreeGrafter"/>
</dbReference>
<evidence type="ECO:0000256" key="4">
    <source>
        <dbReference type="ARBA" id="ARBA00022777"/>
    </source>
</evidence>
<dbReference type="PANTHER" id="PTHR19443">
    <property type="entry name" value="HEXOKINASE"/>
    <property type="match status" value="1"/>
</dbReference>
<dbReference type="Pfam" id="PF03727">
    <property type="entry name" value="Hexokinase_2"/>
    <property type="match status" value="1"/>
</dbReference>
<keyword evidence="2 6" id="KW-0808">Transferase</keyword>
<dbReference type="PANTHER" id="PTHR19443:SF24">
    <property type="entry name" value="PHOSPHOTRANSFERASE"/>
    <property type="match status" value="1"/>
</dbReference>
<dbReference type="GO" id="GO:0005739">
    <property type="term" value="C:mitochondrion"/>
    <property type="evidence" value="ECO:0007669"/>
    <property type="project" value="TreeGrafter"/>
</dbReference>
<evidence type="ECO:0000259" key="8">
    <source>
        <dbReference type="Pfam" id="PF00349"/>
    </source>
</evidence>
<dbReference type="CDD" id="cd24000">
    <property type="entry name" value="ASKHA_NBD_HK"/>
    <property type="match status" value="1"/>
</dbReference>
<proteinExistence type="inferred from homology"/>
<dbReference type="GO" id="GO:0008865">
    <property type="term" value="F:fructokinase activity"/>
    <property type="evidence" value="ECO:0007669"/>
    <property type="project" value="TreeGrafter"/>
</dbReference>
<dbReference type="GO" id="GO:0005524">
    <property type="term" value="F:ATP binding"/>
    <property type="evidence" value="ECO:0007669"/>
    <property type="project" value="UniProtKB-UniRule"/>
</dbReference>
<feature type="region of interest" description="Disordered" evidence="7">
    <location>
        <begin position="1"/>
        <end position="43"/>
    </location>
</feature>
<dbReference type="PROSITE" id="PS51748">
    <property type="entry name" value="HEXOKINASE_2"/>
    <property type="match status" value="1"/>
</dbReference>
<dbReference type="GO" id="GO:0005829">
    <property type="term" value="C:cytosol"/>
    <property type="evidence" value="ECO:0007669"/>
    <property type="project" value="TreeGrafter"/>
</dbReference>
<dbReference type="GO" id="GO:0001678">
    <property type="term" value="P:intracellular glucose homeostasis"/>
    <property type="evidence" value="ECO:0007669"/>
    <property type="project" value="InterPro"/>
</dbReference>
<dbReference type="InterPro" id="IPR022672">
    <property type="entry name" value="Hexokinase_N"/>
</dbReference>
<evidence type="ECO:0000256" key="3">
    <source>
        <dbReference type="ARBA" id="ARBA00022741"/>
    </source>
</evidence>
<evidence type="ECO:0000256" key="7">
    <source>
        <dbReference type="SAM" id="MobiDB-lite"/>
    </source>
</evidence>
<feature type="domain" description="Hexokinase C-terminal" evidence="9">
    <location>
        <begin position="286"/>
        <end position="527"/>
    </location>
</feature>
<dbReference type="InterPro" id="IPR001312">
    <property type="entry name" value="Hexokinase"/>
</dbReference>
<evidence type="ECO:0000313" key="10">
    <source>
        <dbReference type="EMBL" id="GMG23276.1"/>
    </source>
</evidence>
<dbReference type="Proteomes" id="UP001165063">
    <property type="component" value="Unassembled WGS sequence"/>
</dbReference>
<sequence>MSSLSTKTSHSTSTSSVSPTLTPTSTSTSASGKSPIITPLSNTSLSTTPCDINNYRTVDDNSINSETTSMSKPGTSFLSNLTTQTRTNFSESKIPHFVTQLTAELQESITHHSDRSMLPTKTLITSRQETGRYLVIDLGGSTLKICIIELMSGSRYEIIEGPFKFEIPNDSKTVDLAFFNMIAEKVSVVLNGSDWFTEGAEVHTGVSWSFPFDQTEPNNGFIYVVSKGYVLTDEVKGCDLSSLFADQFNKLPLSQNKKRYRVLVNSIINDAVAVFNSGLYLHDCAMGLVVGTGLNASFQYNHRVINAELSFFGSFLHDLFLPQLDLTMAPDLALVGDQMKLHVYDSCPLLQPLEYLIAGRYIGELFRLGAVQMIEHGELFSGCDAITGDSCGSTAYDLDGAFVGNFSAGGYEFDCELVKRQFGDHVELSLDDYHKLKQLIEVLINRASLLLCVAIFGIIKFLADEDPSLLSRDVINVGYVGSMLEYFTLFKDGTDALLNKWHEKLGLPVVKLVHIDNSSILGAGVSAGSFDEQVLGQGRRKSVL</sequence>
<evidence type="ECO:0000313" key="11">
    <source>
        <dbReference type="Proteomes" id="UP001165063"/>
    </source>
</evidence>
<accession>A0A9W7DF35</accession>
<dbReference type="Gene3D" id="3.30.420.40">
    <property type="match status" value="1"/>
</dbReference>
<evidence type="ECO:0000259" key="9">
    <source>
        <dbReference type="Pfam" id="PF03727"/>
    </source>
</evidence>
<dbReference type="PRINTS" id="PR00475">
    <property type="entry name" value="HEXOKINASE"/>
</dbReference>
<organism evidence="10 11">
    <name type="scientific">Ambrosiozyma monospora</name>
    <name type="common">Yeast</name>
    <name type="synonym">Endomycopsis monosporus</name>
    <dbReference type="NCBI Taxonomy" id="43982"/>
    <lineage>
        <taxon>Eukaryota</taxon>
        <taxon>Fungi</taxon>
        <taxon>Dikarya</taxon>
        <taxon>Ascomycota</taxon>
        <taxon>Saccharomycotina</taxon>
        <taxon>Pichiomycetes</taxon>
        <taxon>Pichiales</taxon>
        <taxon>Pichiaceae</taxon>
        <taxon>Ambrosiozyma</taxon>
    </lineage>
</organism>
<reference evidence="10" key="1">
    <citation type="submission" date="2023-04" db="EMBL/GenBank/DDBJ databases">
        <title>Ambrosiozyma monospora NBRC 1965.</title>
        <authorList>
            <person name="Ichikawa N."/>
            <person name="Sato H."/>
            <person name="Tonouchi N."/>
        </authorList>
    </citation>
    <scope>NUCLEOTIDE SEQUENCE</scope>
    <source>
        <strain evidence="10">NBRC 1965</strain>
    </source>
</reference>
<dbReference type="InterPro" id="IPR022673">
    <property type="entry name" value="Hexokinase_C"/>
</dbReference>
<dbReference type="AlphaFoldDB" id="A0A9W7DF35"/>
<dbReference type="GO" id="GO:0006013">
    <property type="term" value="P:mannose metabolic process"/>
    <property type="evidence" value="ECO:0007669"/>
    <property type="project" value="TreeGrafter"/>
</dbReference>
<dbReference type="GO" id="GO:0006006">
    <property type="term" value="P:glucose metabolic process"/>
    <property type="evidence" value="ECO:0007669"/>
    <property type="project" value="TreeGrafter"/>
</dbReference>
<evidence type="ECO:0000256" key="1">
    <source>
        <dbReference type="ARBA" id="ARBA00009225"/>
    </source>
</evidence>
<dbReference type="Gene3D" id="3.40.367.20">
    <property type="match status" value="1"/>
</dbReference>
<dbReference type="GO" id="GO:0006096">
    <property type="term" value="P:glycolytic process"/>
    <property type="evidence" value="ECO:0007669"/>
    <property type="project" value="UniProtKB-KW"/>
</dbReference>
<dbReference type="InterPro" id="IPR043129">
    <property type="entry name" value="ATPase_NBD"/>
</dbReference>
<protein>
    <recommendedName>
        <fullName evidence="6">Phosphotransferase</fullName>
        <ecNumber evidence="6">2.7.1.-</ecNumber>
    </recommendedName>
</protein>
<dbReference type="Pfam" id="PF00349">
    <property type="entry name" value="Hexokinase_1"/>
    <property type="match status" value="1"/>
</dbReference>
<evidence type="ECO:0000256" key="6">
    <source>
        <dbReference type="RuleBase" id="RU362007"/>
    </source>
</evidence>
<keyword evidence="4 6" id="KW-0418">Kinase</keyword>
<dbReference type="EC" id="2.7.1.-" evidence="6"/>
<comment type="caution">
    <text evidence="10">The sequence shown here is derived from an EMBL/GenBank/DDBJ whole genome shotgun (WGS) entry which is preliminary data.</text>
</comment>
<dbReference type="SUPFAM" id="SSF53067">
    <property type="entry name" value="Actin-like ATPase domain"/>
    <property type="match status" value="2"/>
</dbReference>
<feature type="domain" description="Hexokinase N-terminal" evidence="8">
    <location>
        <begin position="88"/>
        <end position="278"/>
    </location>
</feature>
<dbReference type="OrthoDB" id="419537at2759"/>
<keyword evidence="3 6" id="KW-0547">Nucleotide-binding</keyword>
<dbReference type="GO" id="GO:0005536">
    <property type="term" value="F:D-glucose binding"/>
    <property type="evidence" value="ECO:0007669"/>
    <property type="project" value="InterPro"/>
</dbReference>
<evidence type="ECO:0000256" key="2">
    <source>
        <dbReference type="ARBA" id="ARBA00022679"/>
    </source>
</evidence>
<keyword evidence="5 6" id="KW-0067">ATP-binding</keyword>
<evidence type="ECO:0000256" key="5">
    <source>
        <dbReference type="ARBA" id="ARBA00022840"/>
    </source>
</evidence>
<dbReference type="EMBL" id="BSXU01001057">
    <property type="protein sequence ID" value="GMG23276.1"/>
    <property type="molecule type" value="Genomic_DNA"/>
</dbReference>
<comment type="similarity">
    <text evidence="1 6">Belongs to the hexokinase family.</text>
</comment>
<keyword evidence="6" id="KW-0324">Glycolysis</keyword>